<sequence>MLVSLNWLKKYVDIDGIDPEELAEKITKSGIEVDGIEYIGESDLNVVVGHVETCEKHPNADKLNVCMVDVGESESLQIVCGAPNVKQGQKVAVAKPGAVLPGNFKIKKAKLRGVESNGMICSLQELGIDEKYIPSQFAEGIYVFPEDVEVGVQVEELLNLNDVILEFDLTPNRSDALSMLGVAYEVAAILDKPLQLPEVRISEIEEEAKEHISVQVDATDLCPYYGAFIIKDVEIKSAPLWMQNYLLAAGVRPINNVVDITNYVLLEYGQPLHAFDYDRLQSEKIVVRRAHTDEKMTTLDDVERNLSEDNLVITNGVNPVALAGVMGGKNTEVHHATKNILLEAAFFDPTTVRKTVKETGLRSEASTRYEKGVDPNRVKEAGLRACQLLEKYANGKVLKGLVEHDKLDRSEKMVSIHTDEINKRLGTSISIDEIGDILRKLQFEYTQNDLQFDVRIPTRRGDITIFEDMLEEVARIYGYDHLPFTLPKHFSQVGRLTPKQQLTRKINAFLQGAGMMEARTYSLTNKSLVGQFISPEIHEHNPQAISVLSPMTEDHQYLRLSLLPELLQSLSYNQARNQHHLALYEVGNIFLSNETKLTKQPQEKTRISGTLTGEWVTHEWQQETKQVDFYVVKGILEGLFAFLNIRVEYKASALAQMHPGRCASIYLNGKPIGFLGQIHPLVQKEMDLKETYVFDIDFEELVQQYEHQTTYKTIPKYPSIQRDVAFIMDEDLLAGDIQQLIEEVGTSLVKEVHVFDVYAGEHLPDGKKSVAFNLVYQDPDKTLKDKEVDESFQEIVEAVNEQFKTYIRS</sequence>
<evidence type="ECO:0000256" key="7">
    <source>
        <dbReference type="ARBA" id="ARBA00022723"/>
    </source>
</evidence>
<evidence type="ECO:0000256" key="9">
    <source>
        <dbReference type="ARBA" id="ARBA00022840"/>
    </source>
</evidence>
<dbReference type="SUPFAM" id="SSF54991">
    <property type="entry name" value="Anticodon-binding domain of PheRS"/>
    <property type="match status" value="1"/>
</dbReference>
<evidence type="ECO:0000256" key="14">
    <source>
        <dbReference type="ARBA" id="ARBA00049255"/>
    </source>
</evidence>
<dbReference type="PANTHER" id="PTHR10947:SF0">
    <property type="entry name" value="PHENYLALANINE--TRNA LIGASE BETA SUBUNIT"/>
    <property type="match status" value="1"/>
</dbReference>
<dbReference type="FunFam" id="3.50.40.10:FF:000001">
    <property type="entry name" value="Phenylalanine--tRNA ligase beta subunit"/>
    <property type="match status" value="1"/>
</dbReference>
<dbReference type="EMBL" id="VDUW01000009">
    <property type="protein sequence ID" value="TXL62522.1"/>
    <property type="molecule type" value="Genomic_DNA"/>
</dbReference>
<accession>A0A5C8NMN8</accession>
<dbReference type="InterPro" id="IPR041616">
    <property type="entry name" value="PheRS_beta_core"/>
</dbReference>
<feature type="binding site" evidence="15">
    <location>
        <position position="471"/>
    </location>
    <ligand>
        <name>Mg(2+)</name>
        <dbReference type="ChEBI" id="CHEBI:18420"/>
        <note>shared with alpha subunit</note>
    </ligand>
</feature>
<evidence type="ECO:0000256" key="12">
    <source>
        <dbReference type="ARBA" id="ARBA00022917"/>
    </source>
</evidence>
<comment type="subunit">
    <text evidence="3 15">Tetramer of two alpha and two beta subunits.</text>
</comment>
<proteinExistence type="inferred from homology"/>
<evidence type="ECO:0000256" key="16">
    <source>
        <dbReference type="PROSITE-ProRule" id="PRU00209"/>
    </source>
</evidence>
<dbReference type="CDD" id="cd00769">
    <property type="entry name" value="PheRS_beta_core"/>
    <property type="match status" value="1"/>
</dbReference>
<evidence type="ECO:0000256" key="11">
    <source>
        <dbReference type="ARBA" id="ARBA00022884"/>
    </source>
</evidence>
<keyword evidence="9 15" id="KW-0067">ATP-binding</keyword>
<dbReference type="NCBIfam" id="NF045760">
    <property type="entry name" value="YtpR"/>
    <property type="match status" value="1"/>
</dbReference>
<dbReference type="CDD" id="cd02796">
    <property type="entry name" value="tRNA_bind_bactPheRS"/>
    <property type="match status" value="1"/>
</dbReference>
<feature type="domain" description="B5" evidence="19">
    <location>
        <begin position="409"/>
        <end position="484"/>
    </location>
</feature>
<protein>
    <recommendedName>
        <fullName evidence="15">Phenylalanine--tRNA ligase beta subunit</fullName>
        <ecNumber evidence="15">6.1.1.20</ecNumber>
    </recommendedName>
    <alternativeName>
        <fullName evidence="15">Phenylalanyl-tRNA synthetase beta subunit</fullName>
        <shortName evidence="15">PheRS</shortName>
    </alternativeName>
</protein>
<dbReference type="GO" id="GO:0016740">
    <property type="term" value="F:transferase activity"/>
    <property type="evidence" value="ECO:0007669"/>
    <property type="project" value="UniProtKB-ARBA"/>
</dbReference>
<evidence type="ECO:0000256" key="13">
    <source>
        <dbReference type="ARBA" id="ARBA00023146"/>
    </source>
</evidence>
<evidence type="ECO:0000256" key="1">
    <source>
        <dbReference type="ARBA" id="ARBA00004496"/>
    </source>
</evidence>
<dbReference type="GO" id="GO:0000287">
    <property type="term" value="F:magnesium ion binding"/>
    <property type="evidence" value="ECO:0007669"/>
    <property type="project" value="UniProtKB-UniRule"/>
</dbReference>
<reference evidence="20 21" key="1">
    <citation type="submission" date="2019-06" db="EMBL/GenBank/DDBJ databases">
        <title>Cerasibacillus sp. nov., isolated from maize field.</title>
        <authorList>
            <person name="Lin S.-Y."/>
            <person name="Tsai C.-F."/>
            <person name="Young C.-C."/>
        </authorList>
    </citation>
    <scope>NUCLEOTIDE SEQUENCE [LARGE SCALE GENOMIC DNA]</scope>
    <source>
        <strain evidence="20 21">CC-CFT480</strain>
    </source>
</reference>
<name>A0A5C8NMN8_9BACI</name>
<gene>
    <name evidence="15" type="primary">pheT</name>
    <name evidence="20" type="ORF">FHP05_12005</name>
</gene>
<dbReference type="GO" id="GO:0000049">
    <property type="term" value="F:tRNA binding"/>
    <property type="evidence" value="ECO:0007669"/>
    <property type="project" value="UniProtKB-UniRule"/>
</dbReference>
<dbReference type="AlphaFoldDB" id="A0A5C8NMN8"/>
<keyword evidence="10 15" id="KW-0460">Magnesium</keyword>
<feature type="binding site" evidence="15">
    <location>
        <position position="468"/>
    </location>
    <ligand>
        <name>Mg(2+)</name>
        <dbReference type="ChEBI" id="CHEBI:18420"/>
        <note>shared with alpha subunit</note>
    </ligand>
</feature>
<dbReference type="InterPro" id="IPR012340">
    <property type="entry name" value="NA-bd_OB-fold"/>
</dbReference>
<dbReference type="FunFam" id="2.40.50.140:FF:000045">
    <property type="entry name" value="Phenylalanine--tRNA ligase beta subunit"/>
    <property type="match status" value="1"/>
</dbReference>
<dbReference type="Gene3D" id="2.40.50.140">
    <property type="entry name" value="Nucleic acid-binding proteins"/>
    <property type="match status" value="1"/>
</dbReference>
<organism evidence="20 21">
    <name type="scientific">Cerasibacillus terrae</name>
    <dbReference type="NCBI Taxonomy" id="2498845"/>
    <lineage>
        <taxon>Bacteria</taxon>
        <taxon>Bacillati</taxon>
        <taxon>Bacillota</taxon>
        <taxon>Bacilli</taxon>
        <taxon>Bacillales</taxon>
        <taxon>Bacillaceae</taxon>
        <taxon>Cerasibacillus</taxon>
    </lineage>
</organism>
<dbReference type="InterPro" id="IPR033714">
    <property type="entry name" value="tRNA_bind_bactPheRS"/>
</dbReference>
<dbReference type="InterPro" id="IPR045060">
    <property type="entry name" value="Phe-tRNA-ligase_IIc_bsu"/>
</dbReference>
<keyword evidence="6 15" id="KW-0436">Ligase</keyword>
<dbReference type="Gene3D" id="3.30.930.10">
    <property type="entry name" value="Bira Bifunctional Protein, Domain 2"/>
    <property type="match status" value="1"/>
</dbReference>
<comment type="caution">
    <text evidence="20">The sequence shown here is derived from an EMBL/GenBank/DDBJ whole genome shotgun (WGS) entry which is preliminary data.</text>
</comment>
<dbReference type="OrthoDB" id="9805455at2"/>
<dbReference type="GO" id="GO:0006432">
    <property type="term" value="P:phenylalanyl-tRNA aminoacylation"/>
    <property type="evidence" value="ECO:0007669"/>
    <property type="project" value="UniProtKB-UniRule"/>
</dbReference>
<dbReference type="Pfam" id="PF03147">
    <property type="entry name" value="FDX-ACB"/>
    <property type="match status" value="1"/>
</dbReference>
<evidence type="ECO:0000256" key="10">
    <source>
        <dbReference type="ARBA" id="ARBA00022842"/>
    </source>
</evidence>
<dbReference type="FunFam" id="3.30.930.10:FF:000022">
    <property type="entry name" value="Phenylalanine--tRNA ligase beta subunit"/>
    <property type="match status" value="1"/>
</dbReference>
<dbReference type="SMART" id="SM00896">
    <property type="entry name" value="FDX-ACB"/>
    <property type="match status" value="1"/>
</dbReference>
<keyword evidence="21" id="KW-1185">Reference proteome</keyword>
<feature type="domain" description="TRNA-binding" evidence="17">
    <location>
        <begin position="40"/>
        <end position="155"/>
    </location>
</feature>
<feature type="binding site" evidence="15">
    <location>
        <position position="462"/>
    </location>
    <ligand>
        <name>Mg(2+)</name>
        <dbReference type="ChEBI" id="CHEBI:18420"/>
        <note>shared with alpha subunit</note>
    </ligand>
</feature>
<evidence type="ECO:0000256" key="15">
    <source>
        <dbReference type="HAMAP-Rule" id="MF_00283"/>
    </source>
</evidence>
<dbReference type="HAMAP" id="MF_00283">
    <property type="entry name" value="Phe_tRNA_synth_beta1"/>
    <property type="match status" value="1"/>
</dbReference>
<dbReference type="InterPro" id="IPR036690">
    <property type="entry name" value="Fdx_antiC-bd_sf"/>
</dbReference>
<dbReference type="InterPro" id="IPR005121">
    <property type="entry name" value="Fdx_antiC-bd"/>
</dbReference>
<dbReference type="PROSITE" id="PS51483">
    <property type="entry name" value="B5"/>
    <property type="match status" value="1"/>
</dbReference>
<dbReference type="PANTHER" id="PTHR10947">
    <property type="entry name" value="PHENYLALANYL-TRNA SYNTHETASE BETA CHAIN AND LEUCINE-RICH REPEAT-CONTAINING PROTEIN 47"/>
    <property type="match status" value="1"/>
</dbReference>
<dbReference type="InterPro" id="IPR004532">
    <property type="entry name" value="Phe-tRNA-ligase_IIc_bsu_bact"/>
</dbReference>
<dbReference type="SUPFAM" id="SSF46955">
    <property type="entry name" value="Putative DNA-binding domain"/>
    <property type="match status" value="1"/>
</dbReference>
<dbReference type="SUPFAM" id="SSF50249">
    <property type="entry name" value="Nucleic acid-binding proteins"/>
    <property type="match status" value="1"/>
</dbReference>
<evidence type="ECO:0000256" key="6">
    <source>
        <dbReference type="ARBA" id="ARBA00022598"/>
    </source>
</evidence>
<keyword evidence="7 15" id="KW-0479">Metal-binding</keyword>
<dbReference type="InterPro" id="IPR005146">
    <property type="entry name" value="B3/B4_tRNA-bd"/>
</dbReference>
<dbReference type="PROSITE" id="PS50886">
    <property type="entry name" value="TRBD"/>
    <property type="match status" value="1"/>
</dbReference>
<dbReference type="InterPro" id="IPR005147">
    <property type="entry name" value="tRNA_synthase_B5-dom"/>
</dbReference>
<comment type="cofactor">
    <cofactor evidence="15">
        <name>Mg(2+)</name>
        <dbReference type="ChEBI" id="CHEBI:18420"/>
    </cofactor>
    <text evidence="15">Binds 2 magnesium ions per tetramer.</text>
</comment>
<feature type="binding site" evidence="15">
    <location>
        <position position="472"/>
    </location>
    <ligand>
        <name>Mg(2+)</name>
        <dbReference type="ChEBI" id="CHEBI:18420"/>
        <note>shared with alpha subunit</note>
    </ligand>
</feature>
<dbReference type="InterPro" id="IPR020825">
    <property type="entry name" value="Phe-tRNA_synthase-like_B3/B4"/>
</dbReference>
<keyword evidence="8 15" id="KW-0547">Nucleotide-binding</keyword>
<feature type="domain" description="FDX-ACB" evidence="18">
    <location>
        <begin position="715"/>
        <end position="808"/>
    </location>
</feature>
<dbReference type="FunFam" id="3.30.70.380:FF:000001">
    <property type="entry name" value="Phenylalanine--tRNA ligase beta subunit"/>
    <property type="match status" value="1"/>
</dbReference>
<keyword evidence="5 16" id="KW-0820">tRNA-binding</keyword>
<dbReference type="Gene3D" id="3.30.70.380">
    <property type="entry name" value="Ferrodoxin-fold anticodon-binding domain"/>
    <property type="match status" value="1"/>
</dbReference>
<dbReference type="Pfam" id="PF17759">
    <property type="entry name" value="tRNA_synthFbeta"/>
    <property type="match status" value="1"/>
</dbReference>
<evidence type="ECO:0000256" key="3">
    <source>
        <dbReference type="ARBA" id="ARBA00011209"/>
    </source>
</evidence>
<evidence type="ECO:0000256" key="8">
    <source>
        <dbReference type="ARBA" id="ARBA00022741"/>
    </source>
</evidence>
<dbReference type="InterPro" id="IPR009061">
    <property type="entry name" value="DNA-bd_dom_put_sf"/>
</dbReference>
<dbReference type="GO" id="GO:0005524">
    <property type="term" value="F:ATP binding"/>
    <property type="evidence" value="ECO:0007669"/>
    <property type="project" value="UniProtKB-UniRule"/>
</dbReference>
<evidence type="ECO:0000259" key="18">
    <source>
        <dbReference type="PROSITE" id="PS51447"/>
    </source>
</evidence>
<dbReference type="NCBIfam" id="TIGR00472">
    <property type="entry name" value="pheT_bact"/>
    <property type="match status" value="1"/>
</dbReference>
<dbReference type="SUPFAM" id="SSF55681">
    <property type="entry name" value="Class II aaRS and biotin synthetases"/>
    <property type="match status" value="1"/>
</dbReference>
<keyword evidence="11 16" id="KW-0694">RNA-binding</keyword>
<dbReference type="SMART" id="SM00874">
    <property type="entry name" value="B5"/>
    <property type="match status" value="1"/>
</dbReference>
<dbReference type="SMART" id="SM00873">
    <property type="entry name" value="B3_4"/>
    <property type="match status" value="1"/>
</dbReference>
<keyword evidence="12 15" id="KW-0648">Protein biosynthesis</keyword>
<evidence type="ECO:0000259" key="17">
    <source>
        <dbReference type="PROSITE" id="PS50886"/>
    </source>
</evidence>
<dbReference type="Proteomes" id="UP000321574">
    <property type="component" value="Unassembled WGS sequence"/>
</dbReference>
<dbReference type="Pfam" id="PF03483">
    <property type="entry name" value="B3_4"/>
    <property type="match status" value="1"/>
</dbReference>
<evidence type="ECO:0000259" key="19">
    <source>
        <dbReference type="PROSITE" id="PS51483"/>
    </source>
</evidence>
<dbReference type="Pfam" id="PF01588">
    <property type="entry name" value="tRNA_bind"/>
    <property type="match status" value="1"/>
</dbReference>
<dbReference type="RefSeq" id="WP_147668563.1">
    <property type="nucleotide sequence ID" value="NZ_VDUW01000009.1"/>
</dbReference>
<dbReference type="GO" id="GO:0004826">
    <property type="term" value="F:phenylalanine-tRNA ligase activity"/>
    <property type="evidence" value="ECO:0007669"/>
    <property type="project" value="UniProtKB-UniRule"/>
</dbReference>
<comment type="subcellular location">
    <subcellularLocation>
        <location evidence="1 15">Cytoplasm</location>
    </subcellularLocation>
</comment>
<evidence type="ECO:0000256" key="2">
    <source>
        <dbReference type="ARBA" id="ARBA00008653"/>
    </source>
</evidence>
<dbReference type="SUPFAM" id="SSF56037">
    <property type="entry name" value="PheT/TilS domain"/>
    <property type="match status" value="1"/>
</dbReference>
<dbReference type="EC" id="6.1.1.20" evidence="15"/>
<dbReference type="Gene3D" id="3.50.40.10">
    <property type="entry name" value="Phenylalanyl-trna Synthetase, Chain B, domain 3"/>
    <property type="match status" value="1"/>
</dbReference>
<comment type="similarity">
    <text evidence="2 15">Belongs to the phenylalanyl-tRNA synthetase beta subunit family. Type 1 subfamily.</text>
</comment>
<dbReference type="GO" id="GO:0140096">
    <property type="term" value="F:catalytic activity, acting on a protein"/>
    <property type="evidence" value="ECO:0007669"/>
    <property type="project" value="UniProtKB-ARBA"/>
</dbReference>
<dbReference type="Gene3D" id="3.30.56.10">
    <property type="match status" value="2"/>
</dbReference>
<evidence type="ECO:0000313" key="20">
    <source>
        <dbReference type="EMBL" id="TXL62522.1"/>
    </source>
</evidence>
<evidence type="ECO:0000256" key="4">
    <source>
        <dbReference type="ARBA" id="ARBA00022490"/>
    </source>
</evidence>
<dbReference type="Pfam" id="PF03484">
    <property type="entry name" value="B5"/>
    <property type="match status" value="1"/>
</dbReference>
<evidence type="ECO:0000256" key="5">
    <source>
        <dbReference type="ARBA" id="ARBA00022555"/>
    </source>
</evidence>
<dbReference type="InterPro" id="IPR045864">
    <property type="entry name" value="aa-tRNA-synth_II/BPL/LPL"/>
</dbReference>
<dbReference type="PROSITE" id="PS51447">
    <property type="entry name" value="FDX_ACB"/>
    <property type="match status" value="1"/>
</dbReference>
<evidence type="ECO:0000313" key="21">
    <source>
        <dbReference type="Proteomes" id="UP000321574"/>
    </source>
</evidence>
<keyword evidence="4 15" id="KW-0963">Cytoplasm</keyword>
<dbReference type="InterPro" id="IPR002547">
    <property type="entry name" value="tRNA-bd_dom"/>
</dbReference>
<dbReference type="GO" id="GO:0009328">
    <property type="term" value="C:phenylalanine-tRNA ligase complex"/>
    <property type="evidence" value="ECO:0007669"/>
    <property type="project" value="TreeGrafter"/>
</dbReference>
<keyword evidence="13 15" id="KW-0030">Aminoacyl-tRNA synthetase</keyword>
<comment type="catalytic activity">
    <reaction evidence="14 15">
        <text>tRNA(Phe) + L-phenylalanine + ATP = L-phenylalanyl-tRNA(Phe) + AMP + diphosphate + H(+)</text>
        <dbReference type="Rhea" id="RHEA:19413"/>
        <dbReference type="Rhea" id="RHEA-COMP:9668"/>
        <dbReference type="Rhea" id="RHEA-COMP:9699"/>
        <dbReference type="ChEBI" id="CHEBI:15378"/>
        <dbReference type="ChEBI" id="CHEBI:30616"/>
        <dbReference type="ChEBI" id="CHEBI:33019"/>
        <dbReference type="ChEBI" id="CHEBI:58095"/>
        <dbReference type="ChEBI" id="CHEBI:78442"/>
        <dbReference type="ChEBI" id="CHEBI:78531"/>
        <dbReference type="ChEBI" id="CHEBI:456215"/>
        <dbReference type="EC" id="6.1.1.20"/>
    </reaction>
</comment>